<name>A0A2A8PQU6_BACCE</name>
<dbReference type="RefSeq" id="WP_001233788.1">
    <property type="nucleotide sequence ID" value="NZ_NTWE01000042.1"/>
</dbReference>
<dbReference type="AlphaFoldDB" id="A0A2A8PQU6"/>
<evidence type="ECO:0000313" key="2">
    <source>
        <dbReference type="Proteomes" id="UP000220635"/>
    </source>
</evidence>
<proteinExistence type="predicted"/>
<organism evidence="1 2">
    <name type="scientific">Bacillus cereus</name>
    <dbReference type="NCBI Taxonomy" id="1396"/>
    <lineage>
        <taxon>Bacteria</taxon>
        <taxon>Bacillati</taxon>
        <taxon>Bacillota</taxon>
        <taxon>Bacilli</taxon>
        <taxon>Bacillales</taxon>
        <taxon>Bacillaceae</taxon>
        <taxon>Bacillus</taxon>
        <taxon>Bacillus cereus group</taxon>
    </lineage>
</organism>
<dbReference type="EMBL" id="NTWE01000042">
    <property type="protein sequence ID" value="PEV97778.1"/>
    <property type="molecule type" value="Genomic_DNA"/>
</dbReference>
<comment type="caution">
    <text evidence="1">The sequence shown here is derived from an EMBL/GenBank/DDBJ whole genome shotgun (WGS) entry which is preliminary data.</text>
</comment>
<sequence length="74" mass="8465">MRKYESKFAGKLAGEENQQGEHLGLNLVNELKSFSVSRKPEKKVKICWKCNGTCDIERGPSTERVTSMVFMPRM</sequence>
<evidence type="ECO:0000313" key="1">
    <source>
        <dbReference type="EMBL" id="PEV97778.1"/>
    </source>
</evidence>
<gene>
    <name evidence="1" type="ORF">CN425_22465</name>
</gene>
<accession>A0A2A8PQU6</accession>
<protein>
    <submittedName>
        <fullName evidence="1">Uncharacterized protein</fullName>
    </submittedName>
</protein>
<reference evidence="1 2" key="1">
    <citation type="submission" date="2017-09" db="EMBL/GenBank/DDBJ databases">
        <title>Large-scale bioinformatics analysis of Bacillus genomes uncovers conserved roles of natural products in bacterial physiology.</title>
        <authorList>
            <consortium name="Agbiome Team Llc"/>
            <person name="Bleich R.M."/>
            <person name="Grubbs K.J."/>
            <person name="Santa Maria K.C."/>
            <person name="Allen S.E."/>
            <person name="Farag S."/>
            <person name="Shank E.A."/>
            <person name="Bowers A."/>
        </authorList>
    </citation>
    <scope>NUCLEOTIDE SEQUENCE [LARGE SCALE GENOMIC DNA]</scope>
    <source>
        <strain evidence="1 2">AFS010695</strain>
    </source>
</reference>
<dbReference type="Proteomes" id="UP000220635">
    <property type="component" value="Unassembled WGS sequence"/>
</dbReference>